<evidence type="ECO:0000256" key="5">
    <source>
        <dbReference type="ARBA" id="ARBA00023136"/>
    </source>
</evidence>
<feature type="transmembrane region" description="Helical" evidence="6">
    <location>
        <begin position="25"/>
        <end position="45"/>
    </location>
</feature>
<accession>A0A8H5H2V8</accession>
<dbReference type="OrthoDB" id="161814at2759"/>
<dbReference type="PANTHER" id="PTHR12483:SF73">
    <property type="entry name" value="COPPER TRANSPORT PROTEIN CTR3"/>
    <property type="match status" value="1"/>
</dbReference>
<feature type="transmembrane region" description="Helical" evidence="6">
    <location>
        <begin position="114"/>
        <end position="132"/>
    </location>
</feature>
<dbReference type="InterPro" id="IPR007274">
    <property type="entry name" value="Cop_transporter"/>
</dbReference>
<keyword evidence="6" id="KW-0406">Ion transport</keyword>
<keyword evidence="6" id="KW-0187">Copper transport</keyword>
<keyword evidence="6" id="KW-0186">Copper</keyword>
<dbReference type="EMBL" id="JAACJP010000032">
    <property type="protein sequence ID" value="KAF5375733.1"/>
    <property type="molecule type" value="Genomic_DNA"/>
</dbReference>
<dbReference type="AlphaFoldDB" id="A0A8H5H2V8"/>
<feature type="transmembrane region" description="Helical" evidence="6">
    <location>
        <begin position="138"/>
        <end position="157"/>
    </location>
</feature>
<evidence type="ECO:0000256" key="2">
    <source>
        <dbReference type="ARBA" id="ARBA00006921"/>
    </source>
</evidence>
<comment type="similarity">
    <text evidence="2 6">Belongs to the copper transporter (Ctr) (TC 1.A.56) family. SLC31A subfamily.</text>
</comment>
<evidence type="ECO:0000256" key="3">
    <source>
        <dbReference type="ARBA" id="ARBA00022692"/>
    </source>
</evidence>
<protein>
    <recommendedName>
        <fullName evidence="6">Copper transport protein</fullName>
    </recommendedName>
</protein>
<dbReference type="Proteomes" id="UP000565441">
    <property type="component" value="Unassembled WGS sequence"/>
</dbReference>
<evidence type="ECO:0000256" key="1">
    <source>
        <dbReference type="ARBA" id="ARBA00004141"/>
    </source>
</evidence>
<keyword evidence="6" id="KW-0813">Transport</keyword>
<sequence length="164" mass="18130">MQDQHVMELVHHRRLLHLGTMAHPFSAYAGTVISIFLVVMLIELFRRLAREYDRKIVREHAHAQRSAAASVAAADRDDASAHKLKDGSGSGSGSYDACAIAPFRPTMAQQSIRSFFYFVQFSAGYMLMLMAMYYNGGIILAIFFGSYFGFFVSSGNGSGIRSEG</sequence>
<evidence type="ECO:0000313" key="8">
    <source>
        <dbReference type="Proteomes" id="UP000565441"/>
    </source>
</evidence>
<dbReference type="GO" id="GO:0005375">
    <property type="term" value="F:copper ion transmembrane transporter activity"/>
    <property type="evidence" value="ECO:0007669"/>
    <property type="project" value="UniProtKB-UniRule"/>
</dbReference>
<keyword evidence="5 6" id="KW-0472">Membrane</keyword>
<dbReference type="Pfam" id="PF04145">
    <property type="entry name" value="Ctr"/>
    <property type="match status" value="1"/>
</dbReference>
<gene>
    <name evidence="7" type="ORF">D9615_009405</name>
</gene>
<organism evidence="7 8">
    <name type="scientific">Tricholomella constricta</name>
    <dbReference type="NCBI Taxonomy" id="117010"/>
    <lineage>
        <taxon>Eukaryota</taxon>
        <taxon>Fungi</taxon>
        <taxon>Dikarya</taxon>
        <taxon>Basidiomycota</taxon>
        <taxon>Agaricomycotina</taxon>
        <taxon>Agaricomycetes</taxon>
        <taxon>Agaricomycetidae</taxon>
        <taxon>Agaricales</taxon>
        <taxon>Tricholomatineae</taxon>
        <taxon>Lyophyllaceae</taxon>
        <taxon>Tricholomella</taxon>
    </lineage>
</organism>
<keyword evidence="4 6" id="KW-1133">Transmembrane helix</keyword>
<proteinExistence type="inferred from homology"/>
<reference evidence="7 8" key="1">
    <citation type="journal article" date="2020" name="ISME J.">
        <title>Uncovering the hidden diversity of litter-decomposition mechanisms in mushroom-forming fungi.</title>
        <authorList>
            <person name="Floudas D."/>
            <person name="Bentzer J."/>
            <person name="Ahren D."/>
            <person name="Johansson T."/>
            <person name="Persson P."/>
            <person name="Tunlid A."/>
        </authorList>
    </citation>
    <scope>NUCLEOTIDE SEQUENCE [LARGE SCALE GENOMIC DNA]</scope>
    <source>
        <strain evidence="7 8">CBS 661.87</strain>
    </source>
</reference>
<dbReference type="GO" id="GO:0016020">
    <property type="term" value="C:membrane"/>
    <property type="evidence" value="ECO:0007669"/>
    <property type="project" value="UniProtKB-SubCell"/>
</dbReference>
<keyword evidence="8" id="KW-1185">Reference proteome</keyword>
<evidence type="ECO:0000256" key="4">
    <source>
        <dbReference type="ARBA" id="ARBA00022989"/>
    </source>
</evidence>
<dbReference type="PANTHER" id="PTHR12483">
    <property type="entry name" value="SOLUTE CARRIER FAMILY 31 COPPER TRANSPORTERS"/>
    <property type="match status" value="1"/>
</dbReference>
<comment type="subcellular location">
    <subcellularLocation>
        <location evidence="1 6">Membrane</location>
        <topology evidence="1 6">Multi-pass membrane protein</topology>
    </subcellularLocation>
</comment>
<keyword evidence="3 6" id="KW-0812">Transmembrane</keyword>
<comment type="caution">
    <text evidence="7">The sequence shown here is derived from an EMBL/GenBank/DDBJ whole genome shotgun (WGS) entry which is preliminary data.</text>
</comment>
<name>A0A8H5H2V8_9AGAR</name>
<evidence type="ECO:0000256" key="6">
    <source>
        <dbReference type="RuleBase" id="RU367022"/>
    </source>
</evidence>
<evidence type="ECO:0000313" key="7">
    <source>
        <dbReference type="EMBL" id="KAF5375733.1"/>
    </source>
</evidence>